<reference evidence="2" key="1">
    <citation type="submission" date="2023-03" db="EMBL/GenBank/DDBJ databases">
        <title>Massive genome expansion in bonnet fungi (Mycena s.s.) driven by repeated elements and novel gene families across ecological guilds.</title>
        <authorList>
            <consortium name="Lawrence Berkeley National Laboratory"/>
            <person name="Harder C.B."/>
            <person name="Miyauchi S."/>
            <person name="Viragh M."/>
            <person name="Kuo A."/>
            <person name="Thoen E."/>
            <person name="Andreopoulos B."/>
            <person name="Lu D."/>
            <person name="Skrede I."/>
            <person name="Drula E."/>
            <person name="Henrissat B."/>
            <person name="Morin E."/>
            <person name="Kohler A."/>
            <person name="Barry K."/>
            <person name="LaButti K."/>
            <person name="Morin E."/>
            <person name="Salamov A."/>
            <person name="Lipzen A."/>
            <person name="Mereny Z."/>
            <person name="Hegedus B."/>
            <person name="Baldrian P."/>
            <person name="Stursova M."/>
            <person name="Weitz H."/>
            <person name="Taylor A."/>
            <person name="Grigoriev I.V."/>
            <person name="Nagy L.G."/>
            <person name="Martin F."/>
            <person name="Kauserud H."/>
        </authorList>
    </citation>
    <scope>NUCLEOTIDE SEQUENCE</scope>
    <source>
        <strain evidence="2">CBHHK002</strain>
    </source>
</reference>
<comment type="caution">
    <text evidence="2">The sequence shown here is derived from an EMBL/GenBank/DDBJ whole genome shotgun (WGS) entry which is preliminary data.</text>
</comment>
<organism evidence="2 3">
    <name type="scientific">Mycena albidolilacea</name>
    <dbReference type="NCBI Taxonomy" id="1033008"/>
    <lineage>
        <taxon>Eukaryota</taxon>
        <taxon>Fungi</taxon>
        <taxon>Dikarya</taxon>
        <taxon>Basidiomycota</taxon>
        <taxon>Agaricomycotina</taxon>
        <taxon>Agaricomycetes</taxon>
        <taxon>Agaricomycetidae</taxon>
        <taxon>Agaricales</taxon>
        <taxon>Marasmiineae</taxon>
        <taxon>Mycenaceae</taxon>
        <taxon>Mycena</taxon>
    </lineage>
</organism>
<dbReference type="AlphaFoldDB" id="A0AAD6Z0K2"/>
<evidence type="ECO:0000313" key="3">
    <source>
        <dbReference type="Proteomes" id="UP001218218"/>
    </source>
</evidence>
<evidence type="ECO:0000313" key="2">
    <source>
        <dbReference type="EMBL" id="KAJ7302810.1"/>
    </source>
</evidence>
<proteinExistence type="predicted"/>
<feature type="compositionally biased region" description="Low complexity" evidence="1">
    <location>
        <begin position="113"/>
        <end position="135"/>
    </location>
</feature>
<feature type="compositionally biased region" description="Acidic residues" evidence="1">
    <location>
        <begin position="197"/>
        <end position="209"/>
    </location>
</feature>
<dbReference type="CDD" id="cd22191">
    <property type="entry name" value="DPBB_RlpA_EXP_N-like"/>
    <property type="match status" value="1"/>
</dbReference>
<gene>
    <name evidence="2" type="ORF">DFH08DRAFT_826275</name>
</gene>
<keyword evidence="3" id="KW-1185">Reference proteome</keyword>
<feature type="region of interest" description="Disordered" evidence="1">
    <location>
        <begin position="103"/>
        <end position="209"/>
    </location>
</feature>
<name>A0AAD6Z0K2_9AGAR</name>
<dbReference type="Gene3D" id="2.40.40.10">
    <property type="entry name" value="RlpA-like domain"/>
    <property type="match status" value="1"/>
</dbReference>
<dbReference type="InterPro" id="IPR036908">
    <property type="entry name" value="RlpA-like_sf"/>
</dbReference>
<accession>A0AAD6Z0K2</accession>
<dbReference type="SUPFAM" id="SSF50685">
    <property type="entry name" value="Barwin-like endoglucanases"/>
    <property type="match status" value="1"/>
</dbReference>
<feature type="compositionally biased region" description="Low complexity" evidence="1">
    <location>
        <begin position="144"/>
        <end position="155"/>
    </location>
</feature>
<protein>
    <submittedName>
        <fullName evidence="2">Uncharacterized protein</fullName>
    </submittedName>
</protein>
<dbReference type="EMBL" id="JARIHO010000111">
    <property type="protein sequence ID" value="KAJ7302810.1"/>
    <property type="molecule type" value="Genomic_DNA"/>
</dbReference>
<sequence length="209" mass="22324">MATHGHWAISRREDSDLILAKRYDNEKMTWYPTDTGAHGENHEDANFVYANEEACEKQIKVTYNEKTAVATIVDLCDTCSESHIDLTIDLFKNLTGGDLDVDNGDGDDGGNETSTATTTHHTLISTPHTTSSSSTLANMSTKGTCTTSSAAVTATNDGDEEYESPDGILDGGEDNSGGSSESDDGNEDSAVAGRDNDENEEDGEDADRN</sequence>
<evidence type="ECO:0000256" key="1">
    <source>
        <dbReference type="SAM" id="MobiDB-lite"/>
    </source>
</evidence>
<dbReference type="Proteomes" id="UP001218218">
    <property type="component" value="Unassembled WGS sequence"/>
</dbReference>